<evidence type="ECO:0000256" key="3">
    <source>
        <dbReference type="ARBA" id="ARBA00022833"/>
    </source>
</evidence>
<dbReference type="GO" id="GO:0005634">
    <property type="term" value="C:nucleus"/>
    <property type="evidence" value="ECO:0007669"/>
    <property type="project" value="TreeGrafter"/>
</dbReference>
<reference evidence="7" key="1">
    <citation type="journal article" date="2016" name="Insect Biochem. Mol. Biol.">
        <title>Multifaceted biological insights from a draft genome sequence of the tobacco hornworm moth, Manduca sexta.</title>
        <authorList>
            <person name="Kanost M.R."/>
            <person name="Arrese E.L."/>
            <person name="Cao X."/>
            <person name="Chen Y.R."/>
            <person name="Chellapilla S."/>
            <person name="Goldsmith M.R."/>
            <person name="Grosse-Wilde E."/>
            <person name="Heckel D.G."/>
            <person name="Herndon N."/>
            <person name="Jiang H."/>
            <person name="Papanicolaou A."/>
            <person name="Qu J."/>
            <person name="Soulages J.L."/>
            <person name="Vogel H."/>
            <person name="Walters J."/>
            <person name="Waterhouse R.M."/>
            <person name="Ahn S.J."/>
            <person name="Almeida F.C."/>
            <person name="An C."/>
            <person name="Aqrawi P."/>
            <person name="Bretschneider A."/>
            <person name="Bryant W.B."/>
            <person name="Bucks S."/>
            <person name="Chao H."/>
            <person name="Chevignon G."/>
            <person name="Christen J.M."/>
            <person name="Clarke D.F."/>
            <person name="Dittmer N.T."/>
            <person name="Ferguson L.C.F."/>
            <person name="Garavelou S."/>
            <person name="Gordon K.H.J."/>
            <person name="Gunaratna R.T."/>
            <person name="Han Y."/>
            <person name="Hauser F."/>
            <person name="He Y."/>
            <person name="Heidel-Fischer H."/>
            <person name="Hirsh A."/>
            <person name="Hu Y."/>
            <person name="Jiang H."/>
            <person name="Kalra D."/>
            <person name="Klinner C."/>
            <person name="Konig C."/>
            <person name="Kovar C."/>
            <person name="Kroll A.R."/>
            <person name="Kuwar S.S."/>
            <person name="Lee S.L."/>
            <person name="Lehman R."/>
            <person name="Li K."/>
            <person name="Li Z."/>
            <person name="Liang H."/>
            <person name="Lovelace S."/>
            <person name="Lu Z."/>
            <person name="Mansfield J.H."/>
            <person name="McCulloch K.J."/>
            <person name="Mathew T."/>
            <person name="Morton B."/>
            <person name="Muzny D.M."/>
            <person name="Neunemann D."/>
            <person name="Ongeri F."/>
            <person name="Pauchet Y."/>
            <person name="Pu L.L."/>
            <person name="Pyrousis I."/>
            <person name="Rao X.J."/>
            <person name="Redding A."/>
            <person name="Roesel C."/>
            <person name="Sanchez-Gracia A."/>
            <person name="Schaack S."/>
            <person name="Shukla A."/>
            <person name="Tetreau G."/>
            <person name="Wang Y."/>
            <person name="Xiong G.H."/>
            <person name="Traut W."/>
            <person name="Walsh T.K."/>
            <person name="Worley K.C."/>
            <person name="Wu D."/>
            <person name="Wu W."/>
            <person name="Wu Y.Q."/>
            <person name="Zhang X."/>
            <person name="Zou Z."/>
            <person name="Zucker H."/>
            <person name="Briscoe A.D."/>
            <person name="Burmester T."/>
            <person name="Clem R.J."/>
            <person name="Feyereisen R."/>
            <person name="Grimmelikhuijzen C.J.P."/>
            <person name="Hamodrakas S.J."/>
            <person name="Hansson B.S."/>
            <person name="Huguet E."/>
            <person name="Jermiin L.S."/>
            <person name="Lan Q."/>
            <person name="Lehman H.K."/>
            <person name="Lorenzen M."/>
            <person name="Merzendorfer H."/>
            <person name="Michalopoulos I."/>
            <person name="Morton D.B."/>
            <person name="Muthukrishnan S."/>
            <person name="Oakeshott J.G."/>
            <person name="Palmer W."/>
            <person name="Park Y."/>
            <person name="Passarelli A.L."/>
            <person name="Rozas J."/>
            <person name="Schwartz L.M."/>
            <person name="Smith W."/>
            <person name="Southgate A."/>
            <person name="Vilcinskas A."/>
            <person name="Vogt R."/>
            <person name="Wang P."/>
            <person name="Werren J."/>
            <person name="Yu X.Q."/>
            <person name="Zhou J.J."/>
            <person name="Brown S.J."/>
            <person name="Scherer S.E."/>
            <person name="Richards S."/>
            <person name="Blissard G.W."/>
        </authorList>
    </citation>
    <scope>NUCLEOTIDE SEQUENCE</scope>
</reference>
<name>A0A921YRY3_MANSE</name>
<keyword evidence="4 5" id="KW-0238">DNA-binding</keyword>
<sequence length="207" mass="23711">MVKTTCAVRGCYSSSYIHKDLMFHQLPRTEERCKLWAKACGRADLLKMSMKSLKNTYICSLHFGSYMYGKRTLKKSAVPLLRIPTDKESCTRSTQTKIANTTLKTELCIKLIHDDNGNLMGSSEHLNKDYSKTPTTTDCTLKSKAEDEVDVTCKIELPDKNSDITEEQFLKGCDKFLPEKLSAYVKTQVYFKMHSKNDTPKIMNYFE</sequence>
<keyword evidence="8" id="KW-1185">Reference proteome</keyword>
<gene>
    <name evidence="7" type="ORF">O3G_MSEX003326</name>
</gene>
<evidence type="ECO:0000256" key="1">
    <source>
        <dbReference type="ARBA" id="ARBA00022723"/>
    </source>
</evidence>
<keyword evidence="2 5" id="KW-0863">Zinc-finger</keyword>
<evidence type="ECO:0000313" key="7">
    <source>
        <dbReference type="EMBL" id="KAG6444299.1"/>
    </source>
</evidence>
<dbReference type="InterPro" id="IPR026516">
    <property type="entry name" value="THAP1/10"/>
</dbReference>
<dbReference type="InterPro" id="IPR006612">
    <property type="entry name" value="THAP_Znf"/>
</dbReference>
<dbReference type="EMBL" id="JH668310">
    <property type="protein sequence ID" value="KAG6444299.1"/>
    <property type="molecule type" value="Genomic_DNA"/>
</dbReference>
<accession>A0A921YRY3</accession>
<feature type="domain" description="THAP-type" evidence="6">
    <location>
        <begin position="1"/>
        <end position="82"/>
    </location>
</feature>
<evidence type="ECO:0000313" key="8">
    <source>
        <dbReference type="Proteomes" id="UP000791440"/>
    </source>
</evidence>
<dbReference type="SMART" id="SM00692">
    <property type="entry name" value="DM3"/>
    <property type="match status" value="1"/>
</dbReference>
<dbReference type="Gene3D" id="6.20.210.20">
    <property type="entry name" value="THAP domain"/>
    <property type="match status" value="1"/>
</dbReference>
<keyword evidence="1" id="KW-0479">Metal-binding</keyword>
<evidence type="ECO:0000256" key="5">
    <source>
        <dbReference type="PROSITE-ProRule" id="PRU00309"/>
    </source>
</evidence>
<reference evidence="7" key="2">
    <citation type="submission" date="2020-12" db="EMBL/GenBank/DDBJ databases">
        <authorList>
            <person name="Kanost M."/>
        </authorList>
    </citation>
    <scope>NUCLEOTIDE SEQUENCE</scope>
</reference>
<dbReference type="GO" id="GO:0008270">
    <property type="term" value="F:zinc ion binding"/>
    <property type="evidence" value="ECO:0007669"/>
    <property type="project" value="UniProtKB-KW"/>
</dbReference>
<dbReference type="GO" id="GO:0000978">
    <property type="term" value="F:RNA polymerase II cis-regulatory region sequence-specific DNA binding"/>
    <property type="evidence" value="ECO:0007669"/>
    <property type="project" value="TreeGrafter"/>
</dbReference>
<dbReference type="InterPro" id="IPR038441">
    <property type="entry name" value="THAP_Znf_sf"/>
</dbReference>
<evidence type="ECO:0000256" key="2">
    <source>
        <dbReference type="ARBA" id="ARBA00022771"/>
    </source>
</evidence>
<dbReference type="GO" id="GO:0006357">
    <property type="term" value="P:regulation of transcription by RNA polymerase II"/>
    <property type="evidence" value="ECO:0007669"/>
    <property type="project" value="TreeGrafter"/>
</dbReference>
<keyword evidence="3" id="KW-0862">Zinc</keyword>
<proteinExistence type="predicted"/>
<dbReference type="SUPFAM" id="SSF57716">
    <property type="entry name" value="Glucocorticoid receptor-like (DNA-binding domain)"/>
    <property type="match status" value="1"/>
</dbReference>
<comment type="caution">
    <text evidence="7">The sequence shown here is derived from an EMBL/GenBank/DDBJ whole genome shotgun (WGS) entry which is preliminary data.</text>
</comment>
<dbReference type="GO" id="GO:0003700">
    <property type="term" value="F:DNA-binding transcription factor activity"/>
    <property type="evidence" value="ECO:0007669"/>
    <property type="project" value="TreeGrafter"/>
</dbReference>
<dbReference type="SMART" id="SM00980">
    <property type="entry name" value="THAP"/>
    <property type="match status" value="1"/>
</dbReference>
<dbReference type="PANTHER" id="PTHR46600">
    <property type="entry name" value="THAP DOMAIN-CONTAINING"/>
    <property type="match status" value="1"/>
</dbReference>
<evidence type="ECO:0000256" key="4">
    <source>
        <dbReference type="ARBA" id="ARBA00023125"/>
    </source>
</evidence>
<dbReference type="OrthoDB" id="8948150at2759"/>
<evidence type="ECO:0000259" key="6">
    <source>
        <dbReference type="PROSITE" id="PS50950"/>
    </source>
</evidence>
<dbReference type="PROSITE" id="PS50950">
    <property type="entry name" value="ZF_THAP"/>
    <property type="match status" value="1"/>
</dbReference>
<dbReference type="Pfam" id="PF05485">
    <property type="entry name" value="THAP"/>
    <property type="match status" value="1"/>
</dbReference>
<organism evidence="7 8">
    <name type="scientific">Manduca sexta</name>
    <name type="common">Tobacco hawkmoth</name>
    <name type="synonym">Tobacco hornworm</name>
    <dbReference type="NCBI Taxonomy" id="7130"/>
    <lineage>
        <taxon>Eukaryota</taxon>
        <taxon>Metazoa</taxon>
        <taxon>Ecdysozoa</taxon>
        <taxon>Arthropoda</taxon>
        <taxon>Hexapoda</taxon>
        <taxon>Insecta</taxon>
        <taxon>Pterygota</taxon>
        <taxon>Neoptera</taxon>
        <taxon>Endopterygota</taxon>
        <taxon>Lepidoptera</taxon>
        <taxon>Glossata</taxon>
        <taxon>Ditrysia</taxon>
        <taxon>Bombycoidea</taxon>
        <taxon>Sphingidae</taxon>
        <taxon>Sphinginae</taxon>
        <taxon>Sphingini</taxon>
        <taxon>Manduca</taxon>
    </lineage>
</organism>
<dbReference type="AlphaFoldDB" id="A0A921YRY3"/>
<dbReference type="Proteomes" id="UP000791440">
    <property type="component" value="Unassembled WGS sequence"/>
</dbReference>
<protein>
    <recommendedName>
        <fullName evidence="6">THAP-type domain-containing protein</fullName>
    </recommendedName>
</protein>
<dbReference type="PANTHER" id="PTHR46600:SF7">
    <property type="entry name" value="SI:DKEY-228B2.6-RELATED"/>
    <property type="match status" value="1"/>
</dbReference>